<name>A0AAV2JHX1_KNICA</name>
<keyword evidence="3" id="KW-1185">Reference proteome</keyword>
<evidence type="ECO:0000313" key="3">
    <source>
        <dbReference type="Proteomes" id="UP001497482"/>
    </source>
</evidence>
<dbReference type="AlphaFoldDB" id="A0AAV2JHX1"/>
<feature type="region of interest" description="Disordered" evidence="1">
    <location>
        <begin position="80"/>
        <end position="106"/>
    </location>
</feature>
<organism evidence="2 3">
    <name type="scientific">Knipowitschia caucasica</name>
    <name type="common">Caucasian dwarf goby</name>
    <name type="synonym">Pomatoschistus caucasicus</name>
    <dbReference type="NCBI Taxonomy" id="637954"/>
    <lineage>
        <taxon>Eukaryota</taxon>
        <taxon>Metazoa</taxon>
        <taxon>Chordata</taxon>
        <taxon>Craniata</taxon>
        <taxon>Vertebrata</taxon>
        <taxon>Euteleostomi</taxon>
        <taxon>Actinopterygii</taxon>
        <taxon>Neopterygii</taxon>
        <taxon>Teleostei</taxon>
        <taxon>Neoteleostei</taxon>
        <taxon>Acanthomorphata</taxon>
        <taxon>Gobiaria</taxon>
        <taxon>Gobiiformes</taxon>
        <taxon>Gobioidei</taxon>
        <taxon>Gobiidae</taxon>
        <taxon>Gobiinae</taxon>
        <taxon>Knipowitschia</taxon>
    </lineage>
</organism>
<evidence type="ECO:0000256" key="1">
    <source>
        <dbReference type="SAM" id="MobiDB-lite"/>
    </source>
</evidence>
<protein>
    <submittedName>
        <fullName evidence="2">Uncharacterized protein</fullName>
    </submittedName>
</protein>
<sequence length="121" mass="12872">MWVFVLGHALHRLSPPRACLRSAVRSLRPLGPRPGANRSPSLRHLSAEGRGCLAPLTLIHFTERHILLLKVASKPLKSHVTPSAQTQADDSLQTHGVSAVPPRPPGGVLLHVSAGAGLMGR</sequence>
<evidence type="ECO:0000313" key="2">
    <source>
        <dbReference type="EMBL" id="CAL1577097.1"/>
    </source>
</evidence>
<reference evidence="2 3" key="1">
    <citation type="submission" date="2024-04" db="EMBL/GenBank/DDBJ databases">
        <authorList>
            <person name="Waldvogel A.-M."/>
            <person name="Schoenle A."/>
        </authorList>
    </citation>
    <scope>NUCLEOTIDE SEQUENCE [LARGE SCALE GENOMIC DNA]</scope>
</reference>
<dbReference type="EMBL" id="OZ035835">
    <property type="protein sequence ID" value="CAL1577097.1"/>
    <property type="molecule type" value="Genomic_DNA"/>
</dbReference>
<accession>A0AAV2JHX1</accession>
<proteinExistence type="predicted"/>
<feature type="compositionally biased region" description="Polar residues" evidence="1">
    <location>
        <begin position="80"/>
        <end position="96"/>
    </location>
</feature>
<dbReference type="Proteomes" id="UP001497482">
    <property type="component" value="Chromosome 13"/>
</dbReference>
<gene>
    <name evidence="2" type="ORF">KC01_LOCUS8481</name>
</gene>